<accession>A0A1W6MKH9</accession>
<evidence type="ECO:0000313" key="1">
    <source>
        <dbReference type="EMBL" id="ARN78095.1"/>
    </source>
</evidence>
<sequence>MKLWSLKTNNFFQIIILALMLSASMICYCQNDNKNSNLPPKTFPIGLRVGLHNDFFSNTNENDFIELEYKDRLTFIAGFDVELFRTRQWLFTTGFFVKNISQSKSYNITADQLGRERGTNAEFIESPYWTYHLPVEALYRFNKSTKHPLYFKGGLELQHYGYTPGRYRHPFLSVNGIPRTIGEYEEYQSPFTFGANLGLAGDIYLNDNSKFRIALTGHYHFQTMEETFITTTNLAVPGATSKHEWTGHYINLSLTYFPKKGFIRF</sequence>
<keyword evidence="2" id="KW-1185">Reference proteome</keyword>
<organism evidence="1 2">
    <name type="scientific">Nonlabens spongiae</name>
    <dbReference type="NCBI Taxonomy" id="331648"/>
    <lineage>
        <taxon>Bacteria</taxon>
        <taxon>Pseudomonadati</taxon>
        <taxon>Bacteroidota</taxon>
        <taxon>Flavobacteriia</taxon>
        <taxon>Flavobacteriales</taxon>
        <taxon>Flavobacteriaceae</taxon>
        <taxon>Nonlabens</taxon>
    </lineage>
</organism>
<protein>
    <submittedName>
        <fullName evidence="1">Uncharacterized protein</fullName>
    </submittedName>
</protein>
<reference evidence="1 2" key="1">
    <citation type="submission" date="2016-11" db="EMBL/GenBank/DDBJ databases">
        <title>Trade-off between light-utilization and light-protection in marine flavobacteria.</title>
        <authorList>
            <person name="Kumagai Y."/>
        </authorList>
    </citation>
    <scope>NUCLEOTIDE SEQUENCE [LARGE SCALE GENOMIC DNA]</scope>
    <source>
        <strain evidence="1 2">JCM 13191</strain>
    </source>
</reference>
<gene>
    <name evidence="1" type="ORF">BST97_08840</name>
</gene>
<proteinExistence type="predicted"/>
<dbReference type="AlphaFoldDB" id="A0A1W6MKH9"/>
<evidence type="ECO:0000313" key="2">
    <source>
        <dbReference type="Proteomes" id="UP000193431"/>
    </source>
</evidence>
<dbReference type="Proteomes" id="UP000193431">
    <property type="component" value="Chromosome"/>
</dbReference>
<dbReference type="EMBL" id="CP019344">
    <property type="protein sequence ID" value="ARN78095.1"/>
    <property type="molecule type" value="Genomic_DNA"/>
</dbReference>
<name>A0A1W6MKH9_9FLAO</name>
<dbReference type="STRING" id="331648.BST97_08840"/>